<dbReference type="PROSITE" id="PS50293">
    <property type="entry name" value="TPR_REGION"/>
    <property type="match status" value="1"/>
</dbReference>
<dbReference type="SUPFAM" id="SSF52540">
    <property type="entry name" value="P-loop containing nucleoside triphosphate hydrolases"/>
    <property type="match status" value="1"/>
</dbReference>
<reference evidence="5 6" key="1">
    <citation type="journal article" date="2015" name="Microbiome">
        <title>Genomic resolution of linkages in carbon, nitrogen, and sulfur cycling among widespread estuary sediment bacteria.</title>
        <authorList>
            <person name="Baker B.J."/>
            <person name="Lazar C.S."/>
            <person name="Teske A.P."/>
            <person name="Dick G.J."/>
        </authorList>
    </citation>
    <scope>NUCLEOTIDE SEQUENCE [LARGE SCALE GENOMIC DNA]</scope>
    <source>
        <strain evidence="5">SM23_60</strain>
    </source>
</reference>
<feature type="repeat" description="TPR" evidence="3">
    <location>
        <begin position="769"/>
        <end position="802"/>
    </location>
</feature>
<evidence type="ECO:0000259" key="4">
    <source>
        <dbReference type="PROSITE" id="PS50887"/>
    </source>
</evidence>
<evidence type="ECO:0000256" key="1">
    <source>
        <dbReference type="ARBA" id="ARBA00022741"/>
    </source>
</evidence>
<dbReference type="Pfam" id="PF13191">
    <property type="entry name" value="AAA_16"/>
    <property type="match status" value="1"/>
</dbReference>
<dbReference type="SMART" id="SM00267">
    <property type="entry name" value="GGDEF"/>
    <property type="match status" value="1"/>
</dbReference>
<keyword evidence="3" id="KW-0802">TPR repeat</keyword>
<dbReference type="InterPro" id="IPR019734">
    <property type="entry name" value="TPR_rpt"/>
</dbReference>
<dbReference type="GO" id="GO:0005524">
    <property type="term" value="F:ATP binding"/>
    <property type="evidence" value="ECO:0007669"/>
    <property type="project" value="UniProtKB-KW"/>
</dbReference>
<dbReference type="SMART" id="SM00028">
    <property type="entry name" value="TPR"/>
    <property type="match status" value="9"/>
</dbReference>
<dbReference type="Pfam" id="PF00990">
    <property type="entry name" value="GGDEF"/>
    <property type="match status" value="1"/>
</dbReference>
<dbReference type="NCBIfam" id="TIGR00254">
    <property type="entry name" value="GGDEF"/>
    <property type="match status" value="1"/>
</dbReference>
<dbReference type="CDD" id="cd01949">
    <property type="entry name" value="GGDEF"/>
    <property type="match status" value="1"/>
</dbReference>
<protein>
    <recommendedName>
        <fullName evidence="4">GGDEF domain-containing protein</fullName>
    </recommendedName>
</protein>
<dbReference type="GO" id="GO:0004016">
    <property type="term" value="F:adenylate cyclase activity"/>
    <property type="evidence" value="ECO:0007669"/>
    <property type="project" value="TreeGrafter"/>
</dbReference>
<dbReference type="Gene3D" id="1.25.40.10">
    <property type="entry name" value="Tetratricopeptide repeat domain"/>
    <property type="match status" value="3"/>
</dbReference>
<feature type="domain" description="GGDEF" evidence="4">
    <location>
        <begin position="36"/>
        <end position="165"/>
    </location>
</feature>
<dbReference type="SUPFAM" id="SSF55073">
    <property type="entry name" value="Nucleotide cyclase"/>
    <property type="match status" value="1"/>
</dbReference>
<dbReference type="Gene3D" id="3.40.50.300">
    <property type="entry name" value="P-loop containing nucleotide triphosphate hydrolases"/>
    <property type="match status" value="1"/>
</dbReference>
<dbReference type="InterPro" id="IPR011990">
    <property type="entry name" value="TPR-like_helical_dom_sf"/>
</dbReference>
<dbReference type="InterPro" id="IPR029787">
    <property type="entry name" value="Nucleotide_cyclase"/>
</dbReference>
<accession>A0A0S8GGB4</accession>
<name>A0A0S8GGB4_UNCW3</name>
<evidence type="ECO:0000313" key="5">
    <source>
        <dbReference type="EMBL" id="KPK72087.1"/>
    </source>
</evidence>
<sequence>MEKKSVYIDELTCLYNRQYLEEKQMQKVRALVAHGTPFSIAIVNIDHFTAINKAHGHAKGDEVLREFAQFLLQELRKSDTIIRYSGDEFVCIMSKTMHQDAEWIYRRIARACRNRQFSGLPLTLSAGIAAFPEDGKTLPNLLKVARGALDIAKRRGRDQIQVVEKKAIQLPIKILVDRTNEKRTLKAAVISDAEQVTIVRVQGCVGIGKTRLVKDVLDNVTRREIIWADCSLIAGGISYYPIREAIEYRMMRRGIEVFRAVPRVYRYEVAKIVPEIGKTITEEISEKEHMVDRYRLYEGIKRFFQAGDFPRTVVIDNFQWIDKASLDVVEYLVRSLARTSFVFIQRDDEVSDSVDAFMERMAAEDRFTDIALTVFERSDVSTCLEAILGEKPSDTLTEYVTEESAGIPYYIEEIMRDLHYNRYLVIEDGVWRFKQPHQHVMPHCLEEIALRKYRRVSKKSQDVLNIASVIGWFDPEIIQEMAALDESELADVLKTMVGIGLVRYRGEHFEFSEDVSRNAIYKKCVKGVTLHRQIAERLEQQAGDEQHAVRRLAYHYYHAHDTRRGVLYCKRAAERAKQQYAYEEVVQDHTWALELLGDDQDEKTLSIKIDCLQKRAYALHTIGDCEAALDGLAEGLKYARHLNDTESQAAILAQRALVYHDTLRHKEAIAEAGKSRKLYEQINNIRGIAGTLTTVAFSHLSRTQTDMAIEMFTHVLQLYEDIEDKSEQSRILNQLGAVYFTRGDCERALDYYEKALNVAHEAEDTVAMGVVSDSIGNVYRNLGDYQRALASYERALAIMVELGQRRQEAVTRANIAIVYDELGEYHTSLEYHHSALKIAIETGDKRGEALSQSNVSAIYSKLGQNHTSLHLFEKSLAIARQYGFRVLEVHILSHIGHVHYLMGDYSQAFEKSRQAEERAQNVHAGREVFHNALVLAVLHMAVDETDRAKQYMESAYKIASHLCSRRMRFSIQTLLCDYYLTVRDNDTYKQTMQQLRQTAKTPLPVPEEATLNLLSGRYNLQTGKASKARTLLGRSLKVFKELGEQQKTGEIHYYRAILEHKKGDSQKAKKSIKRALEIFNAIGAHAWSDKARKVLNGMQ</sequence>
<dbReference type="PROSITE" id="PS50887">
    <property type="entry name" value="GGDEF"/>
    <property type="match status" value="1"/>
</dbReference>
<keyword evidence="2" id="KW-0067">ATP-binding</keyword>
<evidence type="ECO:0000313" key="6">
    <source>
        <dbReference type="Proteomes" id="UP000051096"/>
    </source>
</evidence>
<organism evidence="5 6">
    <name type="scientific">candidate division WOR_3 bacterium SM23_60</name>
    <dbReference type="NCBI Taxonomy" id="1703780"/>
    <lineage>
        <taxon>Bacteria</taxon>
        <taxon>Bacteria division WOR-3</taxon>
    </lineage>
</organism>
<dbReference type="InterPro" id="IPR027417">
    <property type="entry name" value="P-loop_NTPase"/>
</dbReference>
<feature type="repeat" description="TPR" evidence="3">
    <location>
        <begin position="729"/>
        <end position="762"/>
    </location>
</feature>
<dbReference type="AlphaFoldDB" id="A0A0S8GGB4"/>
<comment type="caution">
    <text evidence="5">The sequence shown here is derived from an EMBL/GenBank/DDBJ whole genome shotgun (WGS) entry which is preliminary data.</text>
</comment>
<dbReference type="GO" id="GO:0005737">
    <property type="term" value="C:cytoplasm"/>
    <property type="evidence" value="ECO:0007669"/>
    <property type="project" value="TreeGrafter"/>
</dbReference>
<dbReference type="Gene3D" id="3.30.70.270">
    <property type="match status" value="1"/>
</dbReference>
<dbReference type="InterPro" id="IPR043128">
    <property type="entry name" value="Rev_trsase/Diguanyl_cyclase"/>
</dbReference>
<dbReference type="Proteomes" id="UP000051096">
    <property type="component" value="Unassembled WGS sequence"/>
</dbReference>
<dbReference type="PROSITE" id="PS50005">
    <property type="entry name" value="TPR"/>
    <property type="match status" value="2"/>
</dbReference>
<dbReference type="EMBL" id="LJUO01000042">
    <property type="protein sequence ID" value="KPK72087.1"/>
    <property type="molecule type" value="Genomic_DNA"/>
</dbReference>
<dbReference type="Pfam" id="PF13424">
    <property type="entry name" value="TPR_12"/>
    <property type="match status" value="3"/>
</dbReference>
<dbReference type="InterPro" id="IPR000160">
    <property type="entry name" value="GGDEF_dom"/>
</dbReference>
<evidence type="ECO:0000256" key="3">
    <source>
        <dbReference type="PROSITE-ProRule" id="PRU00339"/>
    </source>
</evidence>
<dbReference type="PANTHER" id="PTHR16305:SF28">
    <property type="entry name" value="GUANYLATE CYCLASE DOMAIN-CONTAINING PROTEIN"/>
    <property type="match status" value="1"/>
</dbReference>
<gene>
    <name evidence="5" type="ORF">AMJ87_05765</name>
</gene>
<evidence type="ECO:0000256" key="2">
    <source>
        <dbReference type="ARBA" id="ARBA00022840"/>
    </source>
</evidence>
<proteinExistence type="predicted"/>
<dbReference type="SUPFAM" id="SSF48452">
    <property type="entry name" value="TPR-like"/>
    <property type="match status" value="3"/>
</dbReference>
<keyword evidence="1" id="KW-0547">Nucleotide-binding</keyword>
<dbReference type="InterPro" id="IPR041664">
    <property type="entry name" value="AAA_16"/>
</dbReference>
<dbReference type="PANTHER" id="PTHR16305">
    <property type="entry name" value="TESTICULAR SOLUBLE ADENYLYL CYCLASE"/>
    <property type="match status" value="1"/>
</dbReference>